<feature type="compositionally biased region" description="Acidic residues" evidence="1">
    <location>
        <begin position="59"/>
        <end position="71"/>
    </location>
</feature>
<feature type="region of interest" description="Disordered" evidence="1">
    <location>
        <begin position="36"/>
        <end position="72"/>
    </location>
</feature>
<sequence length="184" mass="20248">MVDMARKLIDFLLACATLHVVNCLLPFAEGTPPHILRMTSTEPPGRSSSFPSALPADVGQEEDEPRVEEDVWSPGSYSSLRYHMSDLETTYRRLPTESRRFPGLLRDVVPGVLMIAALLYVAHRAGDIEDAIHDTLGTISEELGLVNRVNPLTERPANSPPAYADWGPEDTVDELPLKTPSGRS</sequence>
<evidence type="ECO:0008006" key="4">
    <source>
        <dbReference type="Google" id="ProtNLM"/>
    </source>
</evidence>
<feature type="compositionally biased region" description="Polar residues" evidence="1">
    <location>
        <begin position="38"/>
        <end position="51"/>
    </location>
</feature>
<accession>A0A0F7UJZ1</accession>
<keyword evidence="2" id="KW-0732">Signal</keyword>
<dbReference type="AlphaFoldDB" id="A0A0F7UJZ1"/>
<name>A0A0F7UJZ1_NEOCL</name>
<feature type="signal peptide" evidence="2">
    <location>
        <begin position="1"/>
        <end position="30"/>
    </location>
</feature>
<protein>
    <recommendedName>
        <fullName evidence="4">Transmembrane protein</fullName>
    </recommendedName>
</protein>
<gene>
    <name evidence="3" type="ORF">BN1204_050775</name>
</gene>
<evidence type="ECO:0000256" key="1">
    <source>
        <dbReference type="SAM" id="MobiDB-lite"/>
    </source>
</evidence>
<proteinExistence type="predicted"/>
<feature type="chain" id="PRO_5002523454" description="Transmembrane protein" evidence="2">
    <location>
        <begin position="31"/>
        <end position="184"/>
    </location>
</feature>
<dbReference type="EMBL" id="LN714485">
    <property type="protein sequence ID" value="CEL69366.1"/>
    <property type="molecule type" value="Genomic_DNA"/>
</dbReference>
<evidence type="ECO:0000313" key="3">
    <source>
        <dbReference type="EMBL" id="CEL69366.1"/>
    </source>
</evidence>
<evidence type="ECO:0000256" key="2">
    <source>
        <dbReference type="SAM" id="SignalP"/>
    </source>
</evidence>
<organism evidence="3">
    <name type="scientific">Neospora caninum (strain Liverpool)</name>
    <dbReference type="NCBI Taxonomy" id="572307"/>
    <lineage>
        <taxon>Eukaryota</taxon>
        <taxon>Sar</taxon>
        <taxon>Alveolata</taxon>
        <taxon>Apicomplexa</taxon>
        <taxon>Conoidasida</taxon>
        <taxon>Coccidia</taxon>
        <taxon>Eucoccidiorida</taxon>
        <taxon>Eimeriorina</taxon>
        <taxon>Sarcocystidae</taxon>
        <taxon>Neospora</taxon>
    </lineage>
</organism>
<reference evidence="3" key="1">
    <citation type="journal article" date="2015" name="PLoS ONE">
        <title>Comprehensive Evaluation of Toxoplasma gondii VEG and Neospora caninum LIV Genomes with Tachyzoite Stage Transcriptome and Proteome Defines Novel Transcript Features.</title>
        <authorList>
            <person name="Ramaprasad A."/>
            <person name="Mourier T."/>
            <person name="Naeem R."/>
            <person name="Malas T.B."/>
            <person name="Moussa E."/>
            <person name="Panigrahi A."/>
            <person name="Vermont S.J."/>
            <person name="Otto T.D."/>
            <person name="Wastling J."/>
            <person name="Pain A."/>
        </authorList>
    </citation>
    <scope>NUCLEOTIDE SEQUENCE</scope>
    <source>
        <strain evidence="3">Liverpool</strain>
    </source>
</reference>
<feature type="region of interest" description="Disordered" evidence="1">
    <location>
        <begin position="151"/>
        <end position="184"/>
    </location>
</feature>